<dbReference type="PANTHER" id="PTHR11360:SF308">
    <property type="entry name" value="BLL3089 PROTEIN"/>
    <property type="match status" value="1"/>
</dbReference>
<dbReference type="InterPro" id="IPR011701">
    <property type="entry name" value="MFS"/>
</dbReference>
<feature type="transmembrane region" description="Helical" evidence="4">
    <location>
        <begin position="302"/>
        <end position="321"/>
    </location>
</feature>
<feature type="transmembrane region" description="Helical" evidence="4">
    <location>
        <begin position="361"/>
        <end position="382"/>
    </location>
</feature>
<feature type="transmembrane region" description="Helical" evidence="4">
    <location>
        <begin position="271"/>
        <end position="290"/>
    </location>
</feature>
<proteinExistence type="predicted"/>
<evidence type="ECO:0000313" key="7">
    <source>
        <dbReference type="Proteomes" id="UP000317429"/>
    </source>
</evidence>
<feature type="transmembrane region" description="Helical" evidence="4">
    <location>
        <begin position="65"/>
        <end position="83"/>
    </location>
</feature>
<evidence type="ECO:0000259" key="5">
    <source>
        <dbReference type="PROSITE" id="PS50850"/>
    </source>
</evidence>
<feature type="transmembrane region" description="Helical" evidence="4">
    <location>
        <begin position="327"/>
        <end position="349"/>
    </location>
</feature>
<feature type="transmembrane region" description="Helical" evidence="4">
    <location>
        <begin position="119"/>
        <end position="138"/>
    </location>
</feature>
<dbReference type="InterPro" id="IPR050327">
    <property type="entry name" value="Proton-linked_MCT"/>
</dbReference>
<dbReference type="OrthoDB" id="182417at2"/>
<dbReference type="SUPFAM" id="SSF103473">
    <property type="entry name" value="MFS general substrate transporter"/>
    <property type="match status" value="1"/>
</dbReference>
<gene>
    <name evidence="6" type="ORF">Pla175_30940</name>
</gene>
<dbReference type="RefSeq" id="WP_145286752.1">
    <property type="nucleotide sequence ID" value="NZ_CP036291.1"/>
</dbReference>
<dbReference type="GO" id="GO:0022857">
    <property type="term" value="F:transmembrane transporter activity"/>
    <property type="evidence" value="ECO:0007669"/>
    <property type="project" value="InterPro"/>
</dbReference>
<name>A0A518DDZ2_9BACT</name>
<evidence type="ECO:0000256" key="3">
    <source>
        <dbReference type="ARBA" id="ARBA00023136"/>
    </source>
</evidence>
<feature type="transmembrane region" description="Helical" evidence="4">
    <location>
        <begin position="95"/>
        <end position="113"/>
    </location>
</feature>
<organism evidence="6 7">
    <name type="scientific">Pirellulimonas nuda</name>
    <dbReference type="NCBI Taxonomy" id="2528009"/>
    <lineage>
        <taxon>Bacteria</taxon>
        <taxon>Pseudomonadati</taxon>
        <taxon>Planctomycetota</taxon>
        <taxon>Planctomycetia</taxon>
        <taxon>Pirellulales</taxon>
        <taxon>Lacipirellulaceae</taxon>
        <taxon>Pirellulimonas</taxon>
    </lineage>
</organism>
<keyword evidence="2 4" id="KW-1133">Transmembrane helix</keyword>
<evidence type="ECO:0000256" key="4">
    <source>
        <dbReference type="SAM" id="Phobius"/>
    </source>
</evidence>
<evidence type="ECO:0000256" key="2">
    <source>
        <dbReference type="ARBA" id="ARBA00022989"/>
    </source>
</evidence>
<dbReference type="Gene3D" id="1.20.1250.20">
    <property type="entry name" value="MFS general substrate transporter like domains"/>
    <property type="match status" value="2"/>
</dbReference>
<protein>
    <submittedName>
        <fullName evidence="6">Major Facilitator Superfamily protein</fullName>
    </submittedName>
</protein>
<dbReference type="AlphaFoldDB" id="A0A518DDZ2"/>
<reference evidence="6 7" key="1">
    <citation type="submission" date="2019-02" db="EMBL/GenBank/DDBJ databases">
        <title>Deep-cultivation of Planctomycetes and their phenomic and genomic characterization uncovers novel biology.</title>
        <authorList>
            <person name="Wiegand S."/>
            <person name="Jogler M."/>
            <person name="Boedeker C."/>
            <person name="Pinto D."/>
            <person name="Vollmers J."/>
            <person name="Rivas-Marin E."/>
            <person name="Kohn T."/>
            <person name="Peeters S.H."/>
            <person name="Heuer A."/>
            <person name="Rast P."/>
            <person name="Oberbeckmann S."/>
            <person name="Bunk B."/>
            <person name="Jeske O."/>
            <person name="Meyerdierks A."/>
            <person name="Storesund J.E."/>
            <person name="Kallscheuer N."/>
            <person name="Luecker S."/>
            <person name="Lage O.M."/>
            <person name="Pohl T."/>
            <person name="Merkel B.J."/>
            <person name="Hornburger P."/>
            <person name="Mueller R.-W."/>
            <person name="Bruemmer F."/>
            <person name="Labrenz M."/>
            <person name="Spormann A.M."/>
            <person name="Op den Camp H."/>
            <person name="Overmann J."/>
            <person name="Amann R."/>
            <person name="Jetten M.S.M."/>
            <person name="Mascher T."/>
            <person name="Medema M.H."/>
            <person name="Devos D.P."/>
            <person name="Kaster A.-K."/>
            <person name="Ovreas L."/>
            <person name="Rohde M."/>
            <person name="Galperin M.Y."/>
            <person name="Jogler C."/>
        </authorList>
    </citation>
    <scope>NUCLEOTIDE SEQUENCE [LARGE SCALE GENOMIC DNA]</scope>
    <source>
        <strain evidence="6 7">Pla175</strain>
    </source>
</reference>
<feature type="domain" description="Major facilitator superfamily (MFS) profile" evidence="5">
    <location>
        <begin position="237"/>
        <end position="433"/>
    </location>
</feature>
<feature type="transmembrane region" description="Helical" evidence="4">
    <location>
        <begin position="394"/>
        <end position="412"/>
    </location>
</feature>
<keyword evidence="1 4" id="KW-0812">Transmembrane</keyword>
<dbReference type="Proteomes" id="UP000317429">
    <property type="component" value="Chromosome"/>
</dbReference>
<keyword evidence="7" id="KW-1185">Reference proteome</keyword>
<dbReference type="InterPro" id="IPR036259">
    <property type="entry name" value="MFS_trans_sf"/>
</dbReference>
<dbReference type="PROSITE" id="PS50850">
    <property type="entry name" value="MFS"/>
    <property type="match status" value="1"/>
</dbReference>
<dbReference type="EMBL" id="CP036291">
    <property type="protein sequence ID" value="QDU89699.1"/>
    <property type="molecule type" value="Genomic_DNA"/>
</dbReference>
<feature type="transmembrane region" description="Helical" evidence="4">
    <location>
        <begin position="150"/>
        <end position="172"/>
    </location>
</feature>
<dbReference type="PANTHER" id="PTHR11360">
    <property type="entry name" value="MONOCARBOXYLATE TRANSPORTER"/>
    <property type="match status" value="1"/>
</dbReference>
<evidence type="ECO:0000256" key="1">
    <source>
        <dbReference type="ARBA" id="ARBA00022692"/>
    </source>
</evidence>
<dbReference type="InterPro" id="IPR020846">
    <property type="entry name" value="MFS_dom"/>
</dbReference>
<keyword evidence="3 4" id="KW-0472">Membrane</keyword>
<sequence>MKPSRVANPQPTPAAPQAVADPPYAWVMLPLAVLMQIGTSPGQTFGVALFNEPIRESLGLSHTQLTGSYLVASLLASVPLMWIGRRMDRHGMRMASLALVAAVGLSCLAISRVQGVVGLTVGFFLLRAFGQGGLSLAAGNTLGMWFQKRLGVASGIAGVGMSASIAVVPMGYYALIQWLGWRDAYAAVGLILFATLLPLLACFYRNNAAVAAEAESNQAASPRPGSLSFAQAVRTPAYWVASMCSALVGMICTAVFFNLVPLFQHNGFSPAQAAGVFPTVALAMAVMQLNGGVLADRLPLRLLMAVAVATLGGGALAIGAAKSVAAAQVGAALLGAGQGLMAVTGNTLWPRYFGRRELGAIRSSVWTATVAACSAGPFVMGATFDLTGGYGPSLWLFAAMAAVAAAASLAWGGPPHAAPARVTRCSDPALAVK</sequence>
<feature type="transmembrane region" description="Helical" evidence="4">
    <location>
        <begin position="237"/>
        <end position="259"/>
    </location>
</feature>
<dbReference type="KEGG" id="pnd:Pla175_30940"/>
<accession>A0A518DDZ2</accession>
<dbReference type="Pfam" id="PF07690">
    <property type="entry name" value="MFS_1"/>
    <property type="match status" value="1"/>
</dbReference>
<feature type="transmembrane region" description="Helical" evidence="4">
    <location>
        <begin position="184"/>
        <end position="204"/>
    </location>
</feature>
<evidence type="ECO:0000313" key="6">
    <source>
        <dbReference type="EMBL" id="QDU89699.1"/>
    </source>
</evidence>